<accession>A0A0H5M1P5</accession>
<dbReference type="RefSeq" id="WP_019211813.1">
    <property type="nucleotide sequence ID" value="NZ_CWJI01000019.1"/>
</dbReference>
<keyword evidence="2" id="KW-0282">Flagellum</keyword>
<feature type="signal peptide" evidence="1">
    <location>
        <begin position="1"/>
        <end position="20"/>
    </location>
</feature>
<dbReference type="InterPro" id="IPR009420">
    <property type="entry name" value="FlhE"/>
</dbReference>
<evidence type="ECO:0000313" key="2">
    <source>
        <dbReference type="EMBL" id="CRY56957.1"/>
    </source>
</evidence>
<dbReference type="Proteomes" id="UP000043316">
    <property type="component" value="Unassembled WGS sequence"/>
</dbReference>
<name>A0A0H5M1P5_YERIN</name>
<reference evidence="3" key="1">
    <citation type="submission" date="2015-03" db="EMBL/GenBank/DDBJ databases">
        <authorList>
            <consortium name="Pathogen Informatics"/>
        </authorList>
    </citation>
    <scope>NUCLEOTIDE SEQUENCE [LARGE SCALE GENOMIC DNA]</scope>
    <source>
        <strain evidence="3">R148</strain>
    </source>
</reference>
<proteinExistence type="predicted"/>
<dbReference type="GeneID" id="61816465"/>
<gene>
    <name evidence="2" type="primary">flhE_2</name>
    <name evidence="2" type="ORF">ERS008476_04004</name>
</gene>
<feature type="chain" id="PRO_5005220546" evidence="1">
    <location>
        <begin position="21"/>
        <end position="137"/>
    </location>
</feature>
<keyword evidence="2" id="KW-0966">Cell projection</keyword>
<organism evidence="2 3">
    <name type="scientific">Yersinia intermedia</name>
    <dbReference type="NCBI Taxonomy" id="631"/>
    <lineage>
        <taxon>Bacteria</taxon>
        <taxon>Pseudomonadati</taxon>
        <taxon>Pseudomonadota</taxon>
        <taxon>Gammaproteobacteria</taxon>
        <taxon>Enterobacterales</taxon>
        <taxon>Yersiniaceae</taxon>
        <taxon>Yersinia</taxon>
    </lineage>
</organism>
<dbReference type="Pfam" id="PF06366">
    <property type="entry name" value="FlhE"/>
    <property type="match status" value="1"/>
</dbReference>
<evidence type="ECO:0000256" key="1">
    <source>
        <dbReference type="SAM" id="SignalP"/>
    </source>
</evidence>
<keyword evidence="1" id="KW-0732">Signal</keyword>
<dbReference type="EMBL" id="CWJI01000019">
    <property type="protein sequence ID" value="CRY56957.1"/>
    <property type="molecule type" value="Genomic_DNA"/>
</dbReference>
<evidence type="ECO:0000313" key="3">
    <source>
        <dbReference type="Proteomes" id="UP000043316"/>
    </source>
</evidence>
<keyword evidence="2" id="KW-0969">Cilium</keyword>
<dbReference type="AlphaFoldDB" id="A0A0H5M1P5"/>
<sequence>MIRKIIPTLAALLLPYTSQAATPGSWSKESAGGHVSVGRQLMLGQPLHAPESVPRTARATRIQWHISLLTTTLPPNLQIKLCHASACRQLDGLSGKFTPDPSWPANGSYYFIYSVATIGQLRPPLRVVNNGITVNYH</sequence>
<protein>
    <submittedName>
        <fullName evidence="2">Flagellar protein FlhE</fullName>
    </submittedName>
</protein>